<evidence type="ECO:0000313" key="3">
    <source>
        <dbReference type="EMBL" id="TNV86068.1"/>
    </source>
</evidence>
<organism evidence="3 4">
    <name type="scientific">Halteria grandinella</name>
    <dbReference type="NCBI Taxonomy" id="5974"/>
    <lineage>
        <taxon>Eukaryota</taxon>
        <taxon>Sar</taxon>
        <taxon>Alveolata</taxon>
        <taxon>Ciliophora</taxon>
        <taxon>Intramacronucleata</taxon>
        <taxon>Spirotrichea</taxon>
        <taxon>Stichotrichia</taxon>
        <taxon>Sporadotrichida</taxon>
        <taxon>Halteriidae</taxon>
        <taxon>Halteria</taxon>
    </lineage>
</organism>
<feature type="compositionally biased region" description="Polar residues" evidence="2">
    <location>
        <begin position="25"/>
        <end position="38"/>
    </location>
</feature>
<dbReference type="OrthoDB" id="10684528at2759"/>
<feature type="coiled-coil region" evidence="1">
    <location>
        <begin position="623"/>
        <end position="812"/>
    </location>
</feature>
<feature type="coiled-coil region" evidence="1">
    <location>
        <begin position="538"/>
        <end position="579"/>
    </location>
</feature>
<dbReference type="AlphaFoldDB" id="A0A8J8P345"/>
<feature type="region of interest" description="Disordered" evidence="2">
    <location>
        <begin position="1"/>
        <end position="70"/>
    </location>
</feature>
<feature type="region of interest" description="Disordered" evidence="2">
    <location>
        <begin position="1077"/>
        <end position="1117"/>
    </location>
</feature>
<feature type="compositionally biased region" description="Polar residues" evidence="2">
    <location>
        <begin position="400"/>
        <end position="416"/>
    </location>
</feature>
<dbReference type="Proteomes" id="UP000785679">
    <property type="component" value="Unassembled WGS sequence"/>
</dbReference>
<comment type="caution">
    <text evidence="3">The sequence shown here is derived from an EMBL/GenBank/DDBJ whole genome shotgun (WGS) entry which is preliminary data.</text>
</comment>
<name>A0A8J8P345_HALGN</name>
<evidence type="ECO:0000256" key="1">
    <source>
        <dbReference type="SAM" id="Coils"/>
    </source>
</evidence>
<sequence>MREIQSPDYEHTHAQQYSDRRKRTPSNGGNNSLGTLSKENYRSKDSGVNSRKHRNQASSKHLNGKDSTVVIESKTGGAGSHMRMSSNFSTQDLRRQKDTSQFELGDLQSSSIRGVGPLMEAGSISQVFQNNPQTSSKFFPFYEERHAFVDSNYTFRPNQSNLVPESANMQTRGANYHQSFLHPIADEDLDPSLLLLPTPPSVQHDPITTRKPQWGARLTNHYTPDVIKSIAATSEQPLFDRTANNDTTSDINNRATNYNEITIDQNNSGLTRENPQYSSRPGNEGGESINIQKVPMLRGLSEGSRGATSEVYKSSQRYSNQDNLVSQSNFLNYVSPQKREYQEFNLAITSQAKRDLMVRRSSPGKFSIHAAQGPNNNDGLFTRNYQGTWDSGYGGESGGRNVQRQNTQGSRYSSSGEIYRREHQQNNNQRPIMVYKTLQNNVENNMLSPMIDDASRNNNEILYPSQGRKTSKFNTQLLTLGDDENNHSPLDIDHTMQHAYTHRVLATDVPQILTHSKGKKRKQSKKIHKERYFQDTQINEKDMQLTQLSESLVKAREEQNEFDHKMQQVTNLLQELKNNSSGAGYTSQTNTINYGQAQHYDAKSLKLQDLEKTTSQQQMSSSFELLKAENQTLRKKIDTLEKELELQRADITNIIKQKQSKSDLAQYYQQYAKDQANQIRVLEERIEGQTQDLMDLSEDNERIRQEKRQIAEKYRQSCEEKEAIMMKMDKYKVSIKVGEQRVREAQDIIGEQEKAIHSLEEQAGQLIKALQKQKTHDEKVLNDHFQHLQVQIAQLQGENQRLRGQANNHSKSSNAIPSLQDLQYQAQQQRQQQDIQEFPTKKSKSPNLDHQVIQFAAAILKELSCENYFEALARVKDLKLSGKKHLKEKKLISNLQKLVKDCTGQEGFFQHDQQQYQGLAETKSTLNLKSNRTLPYSTVMQTANSTIELNKVTLQQQFNSNVRGNQKQATIQANKDDGLPKVTDIWRWVKNLVQSYIQLQKEHPQGTQSSGLETLHILQTLFSCESPIDLIPTVESLLQFKSDSDRVHTLLKRRYKLPKRASIAEIELYLLQRCQTKRGDKSEPRNANNANEGEFGGKMRKDVSQPIRIGTNLNANE</sequence>
<feature type="compositionally biased region" description="Polar residues" evidence="2">
    <location>
        <begin position="240"/>
        <end position="281"/>
    </location>
</feature>
<dbReference type="EMBL" id="RRYP01001339">
    <property type="protein sequence ID" value="TNV86068.1"/>
    <property type="molecule type" value="Genomic_DNA"/>
</dbReference>
<evidence type="ECO:0000256" key="2">
    <source>
        <dbReference type="SAM" id="MobiDB-lite"/>
    </source>
</evidence>
<protein>
    <submittedName>
        <fullName evidence="3">Uncharacterized protein</fullName>
    </submittedName>
</protein>
<keyword evidence="4" id="KW-1185">Reference proteome</keyword>
<feature type="region of interest" description="Disordered" evidence="2">
    <location>
        <begin position="240"/>
        <end position="290"/>
    </location>
</feature>
<proteinExistence type="predicted"/>
<accession>A0A8J8P345</accession>
<feature type="region of interest" description="Disordered" evidence="2">
    <location>
        <begin position="75"/>
        <end position="94"/>
    </location>
</feature>
<gene>
    <name evidence="3" type="ORF">FGO68_gene7593</name>
</gene>
<feature type="compositionally biased region" description="Basic and acidic residues" evidence="2">
    <location>
        <begin position="1"/>
        <end position="13"/>
    </location>
</feature>
<reference evidence="3" key="1">
    <citation type="submission" date="2019-06" db="EMBL/GenBank/DDBJ databases">
        <authorList>
            <person name="Zheng W."/>
        </authorList>
    </citation>
    <scope>NUCLEOTIDE SEQUENCE</scope>
    <source>
        <strain evidence="3">QDHG01</strain>
    </source>
</reference>
<keyword evidence="1" id="KW-0175">Coiled coil</keyword>
<evidence type="ECO:0000313" key="4">
    <source>
        <dbReference type="Proteomes" id="UP000785679"/>
    </source>
</evidence>
<feature type="region of interest" description="Disordered" evidence="2">
    <location>
        <begin position="391"/>
        <end position="429"/>
    </location>
</feature>